<keyword evidence="1" id="KW-0472">Membrane</keyword>
<dbReference type="AlphaFoldDB" id="A0A504JK00"/>
<organism evidence="2 3">
    <name type="scientific">Aquimarina algicola</name>
    <dbReference type="NCBI Taxonomy" id="2589995"/>
    <lineage>
        <taxon>Bacteria</taxon>
        <taxon>Pseudomonadati</taxon>
        <taxon>Bacteroidota</taxon>
        <taxon>Flavobacteriia</taxon>
        <taxon>Flavobacteriales</taxon>
        <taxon>Flavobacteriaceae</taxon>
        <taxon>Aquimarina</taxon>
    </lineage>
</organism>
<sequence length="166" mass="19387">MTENILSLIIGGGIAIISGGLSHFLNNYFKSKNEKQKYVFEKLEDIIESVSNLEQNFQTDIAGILKLSNPKDGEKILNLTFEQNKLECLVKIYHNDLSKPFFELKNAMNAYHKRKREIINFERNTKIDKEKITNEYNRLVVDFENFIKKSNEFINCLSKYGNKKIK</sequence>
<evidence type="ECO:0000256" key="1">
    <source>
        <dbReference type="SAM" id="Phobius"/>
    </source>
</evidence>
<evidence type="ECO:0000313" key="3">
    <source>
        <dbReference type="Proteomes" id="UP000315540"/>
    </source>
</evidence>
<protein>
    <submittedName>
        <fullName evidence="2">Uncharacterized protein</fullName>
    </submittedName>
</protein>
<proteinExistence type="predicted"/>
<accession>A0A504JK00</accession>
<evidence type="ECO:0000313" key="2">
    <source>
        <dbReference type="EMBL" id="TPN86860.1"/>
    </source>
</evidence>
<name>A0A504JK00_9FLAO</name>
<dbReference type="EMBL" id="VFWZ01000002">
    <property type="protein sequence ID" value="TPN86860.1"/>
    <property type="molecule type" value="Genomic_DNA"/>
</dbReference>
<keyword evidence="1" id="KW-0812">Transmembrane</keyword>
<feature type="transmembrane region" description="Helical" evidence="1">
    <location>
        <begin position="6"/>
        <end position="25"/>
    </location>
</feature>
<gene>
    <name evidence="2" type="ORF">FHK87_04455</name>
</gene>
<dbReference type="Proteomes" id="UP000315540">
    <property type="component" value="Unassembled WGS sequence"/>
</dbReference>
<reference evidence="2 3" key="1">
    <citation type="submission" date="2019-06" db="EMBL/GenBank/DDBJ databases">
        <authorList>
            <person name="Meng X."/>
        </authorList>
    </citation>
    <scope>NUCLEOTIDE SEQUENCE [LARGE SCALE GENOMIC DNA]</scope>
    <source>
        <strain evidence="2 3">M625</strain>
    </source>
</reference>
<dbReference type="RefSeq" id="WP_140590418.1">
    <property type="nucleotide sequence ID" value="NZ_VFWZ01000002.1"/>
</dbReference>
<keyword evidence="3" id="KW-1185">Reference proteome</keyword>
<comment type="caution">
    <text evidence="2">The sequence shown here is derived from an EMBL/GenBank/DDBJ whole genome shotgun (WGS) entry which is preliminary data.</text>
</comment>
<keyword evidence="1" id="KW-1133">Transmembrane helix</keyword>